<keyword evidence="5" id="KW-0687">Ribonucleoprotein</keyword>
<dbReference type="GO" id="GO:0005840">
    <property type="term" value="C:ribosome"/>
    <property type="evidence" value="ECO:0007669"/>
    <property type="project" value="UniProtKB-KW"/>
</dbReference>
<feature type="compositionally biased region" description="Basic and acidic residues" evidence="6">
    <location>
        <begin position="19"/>
        <end position="31"/>
    </location>
</feature>
<dbReference type="SUPFAM" id="SSF54189">
    <property type="entry name" value="Ribosomal proteins S24e, L23 and L15e"/>
    <property type="match status" value="1"/>
</dbReference>
<keyword evidence="9" id="KW-1185">Reference proteome</keyword>
<dbReference type="InterPro" id="IPR012678">
    <property type="entry name" value="Ribosomal_uL23/eL15/eS24_sf"/>
</dbReference>
<evidence type="ECO:0000256" key="1">
    <source>
        <dbReference type="ARBA" id="ARBA00006700"/>
    </source>
</evidence>
<proteinExistence type="inferred from homology"/>
<evidence type="ECO:0000313" key="9">
    <source>
        <dbReference type="Proteomes" id="UP001552299"/>
    </source>
</evidence>
<sequence length="202" mass="22942">MPIKRSMIKGIDIDQGGPKQEEKRRRREGRDSSSTTAGVPPDRHLTPEFCRISKRRRSSARPPTGTIAPWHKGVSPLVKSGASSIKKKTKKIRTSVTFHRPKTLNKPGEPKYPTISALPRNKLNHYQILKYPLTTESAMKKIEDNKLLSSLLTFELTRRRSRLLSRRCMTFKPRKPDGTKKAYVRLTPDYDALGVANKIGII</sequence>
<dbReference type="InterPro" id="IPR013025">
    <property type="entry name" value="Ribosomal_uL23-like"/>
</dbReference>
<evidence type="ECO:0000256" key="4">
    <source>
        <dbReference type="ARBA" id="ARBA00022980"/>
    </source>
</evidence>
<evidence type="ECO:0000256" key="3">
    <source>
        <dbReference type="ARBA" id="ARBA00022884"/>
    </source>
</evidence>
<evidence type="ECO:0000256" key="2">
    <source>
        <dbReference type="ARBA" id="ARBA00022730"/>
    </source>
</evidence>
<dbReference type="GO" id="GO:0019843">
    <property type="term" value="F:rRNA binding"/>
    <property type="evidence" value="ECO:0007669"/>
    <property type="project" value="UniProtKB-KW"/>
</dbReference>
<dbReference type="Pfam" id="PF03939">
    <property type="entry name" value="Ribosomal_L23eN"/>
    <property type="match status" value="1"/>
</dbReference>
<dbReference type="PANTHER" id="PTHR11620">
    <property type="entry name" value="60S RIBOSOMAL PROTEIN L23A"/>
    <property type="match status" value="1"/>
</dbReference>
<protein>
    <recommendedName>
        <fullName evidence="7">Large ribosomal subunit protein uL23 N-terminal domain-containing protein</fullName>
    </recommendedName>
</protein>
<evidence type="ECO:0000313" key="8">
    <source>
        <dbReference type="EMBL" id="KAL0927243.1"/>
    </source>
</evidence>
<evidence type="ECO:0000259" key="7">
    <source>
        <dbReference type="Pfam" id="PF03939"/>
    </source>
</evidence>
<feature type="domain" description="Large ribosomal subunit protein uL23 N-terminal" evidence="7">
    <location>
        <begin position="79"/>
        <end position="117"/>
    </location>
</feature>
<gene>
    <name evidence="8" type="ORF">M5K25_001407</name>
</gene>
<comment type="similarity">
    <text evidence="1">Belongs to the universal ribosomal protein uL23 family.</text>
</comment>
<dbReference type="AlphaFoldDB" id="A0ABD0VRP9"/>
<keyword evidence="2" id="KW-0699">rRNA-binding</keyword>
<keyword evidence="4" id="KW-0689">Ribosomal protein</keyword>
<dbReference type="InterPro" id="IPR001014">
    <property type="entry name" value="Ribosomal_uL23_CS"/>
</dbReference>
<accession>A0ABD0VRP9</accession>
<dbReference type="PROSITE" id="PS00050">
    <property type="entry name" value="RIBOSOMAL_L23"/>
    <property type="match status" value="1"/>
</dbReference>
<dbReference type="GO" id="GO:1990904">
    <property type="term" value="C:ribonucleoprotein complex"/>
    <property type="evidence" value="ECO:0007669"/>
    <property type="project" value="UniProtKB-KW"/>
</dbReference>
<reference evidence="8 9" key="1">
    <citation type="journal article" date="2024" name="Plant Biotechnol. J.">
        <title>Dendrobium thyrsiflorum genome and its molecular insights into genes involved in important horticultural traits.</title>
        <authorList>
            <person name="Chen B."/>
            <person name="Wang J.Y."/>
            <person name="Zheng P.J."/>
            <person name="Li K.L."/>
            <person name="Liang Y.M."/>
            <person name="Chen X.F."/>
            <person name="Zhang C."/>
            <person name="Zhao X."/>
            <person name="He X."/>
            <person name="Zhang G.Q."/>
            <person name="Liu Z.J."/>
            <person name="Xu Q."/>
        </authorList>
    </citation>
    <scope>NUCLEOTIDE SEQUENCE [LARGE SCALE GENOMIC DNA]</scope>
    <source>
        <strain evidence="8">GZMU011</strain>
    </source>
</reference>
<evidence type="ECO:0000256" key="5">
    <source>
        <dbReference type="ARBA" id="ARBA00023274"/>
    </source>
</evidence>
<dbReference type="Proteomes" id="UP001552299">
    <property type="component" value="Unassembled WGS sequence"/>
</dbReference>
<feature type="region of interest" description="Disordered" evidence="6">
    <location>
        <begin position="1"/>
        <end position="90"/>
    </location>
</feature>
<name>A0ABD0VRP9_DENTH</name>
<comment type="caution">
    <text evidence="8">The sequence shown here is derived from an EMBL/GenBank/DDBJ whole genome shotgun (WGS) entry which is preliminary data.</text>
</comment>
<keyword evidence="3" id="KW-0694">RNA-binding</keyword>
<evidence type="ECO:0000256" key="6">
    <source>
        <dbReference type="SAM" id="MobiDB-lite"/>
    </source>
</evidence>
<dbReference type="InterPro" id="IPR005633">
    <property type="entry name" value="Ribosomal_uL23_N"/>
</dbReference>
<dbReference type="EMBL" id="JANQDX010000002">
    <property type="protein sequence ID" value="KAL0927243.1"/>
    <property type="molecule type" value="Genomic_DNA"/>
</dbReference>
<organism evidence="8 9">
    <name type="scientific">Dendrobium thyrsiflorum</name>
    <name type="common">Pinecone-like raceme dendrobium</name>
    <name type="synonym">Orchid</name>
    <dbReference type="NCBI Taxonomy" id="117978"/>
    <lineage>
        <taxon>Eukaryota</taxon>
        <taxon>Viridiplantae</taxon>
        <taxon>Streptophyta</taxon>
        <taxon>Embryophyta</taxon>
        <taxon>Tracheophyta</taxon>
        <taxon>Spermatophyta</taxon>
        <taxon>Magnoliopsida</taxon>
        <taxon>Liliopsida</taxon>
        <taxon>Asparagales</taxon>
        <taxon>Orchidaceae</taxon>
        <taxon>Epidendroideae</taxon>
        <taxon>Malaxideae</taxon>
        <taxon>Dendrobiinae</taxon>
        <taxon>Dendrobium</taxon>
    </lineage>
</organism>
<dbReference type="Gene3D" id="3.30.70.330">
    <property type="match status" value="1"/>
</dbReference>
<dbReference type="InterPro" id="IPR012677">
    <property type="entry name" value="Nucleotide-bd_a/b_plait_sf"/>
</dbReference>